<feature type="signal peptide" evidence="6">
    <location>
        <begin position="1"/>
        <end position="18"/>
    </location>
</feature>
<reference evidence="9" key="1">
    <citation type="journal article" date="2010" name="Genome Biol.">
        <title>Genome sequence of the necrotrophic plant pathogen Pythium ultimum reveals original pathogenicity mechanisms and effector repertoire.</title>
        <authorList>
            <person name="Levesque C.A."/>
            <person name="Brouwer H."/>
            <person name="Cano L."/>
            <person name="Hamilton J.P."/>
            <person name="Holt C."/>
            <person name="Huitema E."/>
            <person name="Raffaele S."/>
            <person name="Robideau G.P."/>
            <person name="Thines M."/>
            <person name="Win J."/>
            <person name="Zerillo M.M."/>
            <person name="Beakes G.W."/>
            <person name="Boore J.L."/>
            <person name="Busam D."/>
            <person name="Dumas B."/>
            <person name="Ferriera S."/>
            <person name="Fuerstenberg S.I."/>
            <person name="Gachon C.M."/>
            <person name="Gaulin E."/>
            <person name="Govers F."/>
            <person name="Grenville-Briggs L."/>
            <person name="Horner N."/>
            <person name="Hostetler J."/>
            <person name="Jiang R.H."/>
            <person name="Johnson J."/>
            <person name="Krajaejun T."/>
            <person name="Lin H."/>
            <person name="Meijer H.J."/>
            <person name="Moore B."/>
            <person name="Morris P."/>
            <person name="Phuntmart V."/>
            <person name="Puiu D."/>
            <person name="Shetty J."/>
            <person name="Stajich J.E."/>
            <person name="Tripathy S."/>
            <person name="Wawra S."/>
            <person name="van West P."/>
            <person name="Whitty B.R."/>
            <person name="Coutinho P.M."/>
            <person name="Henrissat B."/>
            <person name="Martin F."/>
            <person name="Thomas P.D."/>
            <person name="Tyler B.M."/>
            <person name="De Vries R.P."/>
            <person name="Kamoun S."/>
            <person name="Yandell M."/>
            <person name="Tisserat N."/>
            <person name="Buell C.R."/>
        </authorList>
    </citation>
    <scope>NUCLEOTIDE SEQUENCE</scope>
    <source>
        <strain evidence="9">DAOM:BR144</strain>
    </source>
</reference>
<dbReference type="AlphaFoldDB" id="K3WIA7"/>
<evidence type="ECO:0000256" key="6">
    <source>
        <dbReference type="SAM" id="SignalP"/>
    </source>
</evidence>
<reference evidence="8" key="3">
    <citation type="submission" date="2015-02" db="UniProtKB">
        <authorList>
            <consortium name="EnsemblProtists"/>
        </authorList>
    </citation>
    <scope>IDENTIFICATION</scope>
    <source>
        <strain evidence="8">DAOM BR144</strain>
    </source>
</reference>
<dbReference type="InterPro" id="IPR044609">
    <property type="entry name" value="FKBP2/11"/>
</dbReference>
<feature type="chain" id="PRO_5003871090" description="peptidylprolyl isomerase" evidence="6">
    <location>
        <begin position="19"/>
        <end position="134"/>
    </location>
</feature>
<comment type="catalytic activity">
    <reaction evidence="1 5">
        <text>[protein]-peptidylproline (omega=180) = [protein]-peptidylproline (omega=0)</text>
        <dbReference type="Rhea" id="RHEA:16237"/>
        <dbReference type="Rhea" id="RHEA-COMP:10747"/>
        <dbReference type="Rhea" id="RHEA-COMP:10748"/>
        <dbReference type="ChEBI" id="CHEBI:83833"/>
        <dbReference type="ChEBI" id="CHEBI:83834"/>
        <dbReference type="EC" id="5.2.1.8"/>
    </reaction>
</comment>
<dbReference type="PANTHER" id="PTHR45779:SF7">
    <property type="entry name" value="PEPTIDYLPROLYL ISOMERASE"/>
    <property type="match status" value="1"/>
</dbReference>
<dbReference type="Gene3D" id="3.10.50.40">
    <property type="match status" value="1"/>
</dbReference>
<evidence type="ECO:0000256" key="5">
    <source>
        <dbReference type="PROSITE-ProRule" id="PRU00277"/>
    </source>
</evidence>
<feature type="domain" description="PPIase FKBP-type" evidence="7">
    <location>
        <begin position="46"/>
        <end position="128"/>
    </location>
</feature>
<organism evidence="8 9">
    <name type="scientific">Globisporangium ultimum (strain ATCC 200006 / CBS 805.95 / DAOM BR144)</name>
    <name type="common">Pythium ultimum</name>
    <dbReference type="NCBI Taxonomy" id="431595"/>
    <lineage>
        <taxon>Eukaryota</taxon>
        <taxon>Sar</taxon>
        <taxon>Stramenopiles</taxon>
        <taxon>Oomycota</taxon>
        <taxon>Peronosporomycetes</taxon>
        <taxon>Pythiales</taxon>
        <taxon>Pythiaceae</taxon>
        <taxon>Globisporangium</taxon>
    </lineage>
</organism>
<accession>K3WIA7</accession>
<reference evidence="9" key="2">
    <citation type="submission" date="2010-04" db="EMBL/GenBank/DDBJ databases">
        <authorList>
            <person name="Buell R."/>
            <person name="Hamilton J."/>
            <person name="Hostetler J."/>
        </authorList>
    </citation>
    <scope>NUCLEOTIDE SEQUENCE [LARGE SCALE GENOMIC DNA]</scope>
    <source>
        <strain evidence="9">DAOM:BR144</strain>
    </source>
</reference>
<dbReference type="FunFam" id="3.10.50.40:FF:000006">
    <property type="entry name" value="Peptidyl-prolyl cis-trans isomerase"/>
    <property type="match status" value="1"/>
</dbReference>
<evidence type="ECO:0000256" key="4">
    <source>
        <dbReference type="ARBA" id="ARBA00023235"/>
    </source>
</evidence>
<dbReference type="EMBL" id="GL376631">
    <property type="status" value="NOT_ANNOTATED_CDS"/>
    <property type="molecule type" value="Genomic_DNA"/>
</dbReference>
<dbReference type="InterPro" id="IPR046357">
    <property type="entry name" value="PPIase_dom_sf"/>
</dbReference>
<dbReference type="GO" id="GO:0005783">
    <property type="term" value="C:endoplasmic reticulum"/>
    <property type="evidence" value="ECO:0007669"/>
    <property type="project" value="TreeGrafter"/>
</dbReference>
<name>K3WIA7_GLOUD</name>
<dbReference type="PANTHER" id="PTHR45779">
    <property type="entry name" value="PEPTIDYLPROLYL ISOMERASE"/>
    <property type="match status" value="1"/>
</dbReference>
<evidence type="ECO:0000313" key="8">
    <source>
        <dbReference type="EnsemblProtists" id="PYU1_T004699"/>
    </source>
</evidence>
<dbReference type="VEuPathDB" id="FungiDB:PYU1_G004688"/>
<evidence type="ECO:0000259" key="7">
    <source>
        <dbReference type="PROSITE" id="PS50059"/>
    </source>
</evidence>
<evidence type="ECO:0000256" key="3">
    <source>
        <dbReference type="ARBA" id="ARBA00023110"/>
    </source>
</evidence>
<dbReference type="OMA" id="VHMHYTG"/>
<evidence type="ECO:0000256" key="1">
    <source>
        <dbReference type="ARBA" id="ARBA00000971"/>
    </source>
</evidence>
<dbReference type="PROSITE" id="PS50059">
    <property type="entry name" value="FKBP_PPIASE"/>
    <property type="match status" value="1"/>
</dbReference>
<evidence type="ECO:0000313" key="9">
    <source>
        <dbReference type="Proteomes" id="UP000019132"/>
    </source>
</evidence>
<dbReference type="Pfam" id="PF00254">
    <property type="entry name" value="FKBP_C"/>
    <property type="match status" value="1"/>
</dbReference>
<dbReference type="SUPFAM" id="SSF54534">
    <property type="entry name" value="FKBP-like"/>
    <property type="match status" value="1"/>
</dbReference>
<keyword evidence="4 5" id="KW-0413">Isomerase</keyword>
<dbReference type="EC" id="5.2.1.8" evidence="2 5"/>
<proteinExistence type="predicted"/>
<dbReference type="Proteomes" id="UP000019132">
    <property type="component" value="Unassembled WGS sequence"/>
</dbReference>
<dbReference type="InParanoid" id="K3WIA7"/>
<dbReference type="GO" id="GO:0003755">
    <property type="term" value="F:peptidyl-prolyl cis-trans isomerase activity"/>
    <property type="evidence" value="ECO:0007669"/>
    <property type="project" value="UniProtKB-KW"/>
</dbReference>
<keyword evidence="6" id="KW-0732">Signal</keyword>
<keyword evidence="9" id="KW-1185">Reference proteome</keyword>
<dbReference type="eggNOG" id="KOG0549">
    <property type="taxonomic scope" value="Eukaryota"/>
</dbReference>
<dbReference type="STRING" id="431595.K3WIA7"/>
<dbReference type="InterPro" id="IPR001179">
    <property type="entry name" value="PPIase_FKBP_dom"/>
</dbReference>
<protein>
    <recommendedName>
        <fullName evidence="2 5">peptidylprolyl isomerase</fullName>
        <ecNumber evidence="2 5">5.2.1.8</ecNumber>
    </recommendedName>
</protein>
<dbReference type="HOGENOM" id="CLU_013615_8_2_1"/>
<sequence length="134" mass="14685">MKLFTTTALLLLAAFAQAKEDLPPDAKLRIGIKFRPEVCEEKSVPGDKLSMHYTGSLRTDGSVFDSSLPRNQPFDFTLGAGQVIKGWDQGEKRKLTIPSGLGYGDHGSPPKIPGKATLVFDVELLKITRNDKEL</sequence>
<evidence type="ECO:0000256" key="2">
    <source>
        <dbReference type="ARBA" id="ARBA00013194"/>
    </source>
</evidence>
<keyword evidence="3 5" id="KW-0697">Rotamase</keyword>
<dbReference type="EnsemblProtists" id="PYU1_T004699">
    <property type="protein sequence ID" value="PYU1_T004699"/>
    <property type="gene ID" value="PYU1_G004688"/>
</dbReference>